<dbReference type="Proteomes" id="UP000054350">
    <property type="component" value="Unassembled WGS sequence"/>
</dbReference>
<dbReference type="InterPro" id="IPR045121">
    <property type="entry name" value="CoAse"/>
</dbReference>
<dbReference type="EMBL" id="GG745359">
    <property type="protein sequence ID" value="KNE69096.1"/>
    <property type="molecule type" value="Genomic_DNA"/>
</dbReference>
<evidence type="ECO:0000256" key="1">
    <source>
        <dbReference type="ARBA" id="ARBA00001936"/>
    </source>
</evidence>
<dbReference type="OrthoDB" id="206213at2759"/>
<dbReference type="PROSITE" id="PS01293">
    <property type="entry name" value="NUDIX_COA"/>
    <property type="match status" value="1"/>
</dbReference>
<protein>
    <recommendedName>
        <fullName evidence="8">Nudix hydrolase domain-containing protein</fullName>
    </recommendedName>
</protein>
<dbReference type="VEuPathDB" id="FungiDB:AMAG_13960"/>
<dbReference type="Gene3D" id="3.90.79.10">
    <property type="entry name" value="Nucleoside Triphosphate Pyrophosphohydrolase"/>
    <property type="match status" value="1"/>
</dbReference>
<dbReference type="OMA" id="WPYVGFV"/>
<dbReference type="InterPro" id="IPR000086">
    <property type="entry name" value="NUDIX_hydrolase_dom"/>
</dbReference>
<keyword evidence="6" id="KW-0460">Magnesium</keyword>
<dbReference type="eggNOG" id="KOG3069">
    <property type="taxonomic scope" value="Eukaryota"/>
</dbReference>
<feature type="domain" description="Nudix hydrolase" evidence="8">
    <location>
        <begin position="39"/>
        <end position="204"/>
    </location>
</feature>
<dbReference type="GO" id="GO:0010945">
    <property type="term" value="F:coenzyme A diphosphatase activity"/>
    <property type="evidence" value="ECO:0007669"/>
    <property type="project" value="InterPro"/>
</dbReference>
<dbReference type="PROSITE" id="PS51462">
    <property type="entry name" value="NUDIX"/>
    <property type="match status" value="1"/>
</dbReference>
<sequence length="290" mass="30835">MTTPAASRAALDSVARIASVLAARRPAGTVRWKYKRDPPREAAVMLPLCVTREPLQLHTAILPPWLEAFRDLSVLLTVRSGKLRSHRGEVAFPGGMRDATDASLYEAACREMHEELGIALPQLADAAGPASTTDGRGLLGSLSTLPDKSLTIAVSPFVTYVGTVEASDLVLNPGEVAAAFTLPLTYLLDPSTMRSYAPPTDATGTSREISLGRRTYWPIPEETRMLLPDGSVTTKAELVQLERADVPDAHGGGDLEVWGLTGFILKEFAGVMRTACAEEGTGAAGVNARA</sequence>
<keyword evidence="5" id="KW-0378">Hydrolase</keyword>
<name>A0A0L0T2Y8_ALLM3</name>
<dbReference type="PANTHER" id="PTHR12992">
    <property type="entry name" value="NUDIX HYDROLASE"/>
    <property type="match status" value="1"/>
</dbReference>
<dbReference type="AlphaFoldDB" id="A0A0L0T2Y8"/>
<comment type="cofactor">
    <cofactor evidence="2">
        <name>Mg(2+)</name>
        <dbReference type="ChEBI" id="CHEBI:18420"/>
    </cofactor>
</comment>
<evidence type="ECO:0000256" key="7">
    <source>
        <dbReference type="ARBA" id="ARBA00023211"/>
    </source>
</evidence>
<keyword evidence="10" id="KW-1185">Reference proteome</keyword>
<proteinExistence type="inferred from homology"/>
<dbReference type="InterPro" id="IPR015797">
    <property type="entry name" value="NUDIX_hydrolase-like_dom_sf"/>
</dbReference>
<evidence type="ECO:0000256" key="6">
    <source>
        <dbReference type="ARBA" id="ARBA00022842"/>
    </source>
</evidence>
<evidence type="ECO:0000259" key="8">
    <source>
        <dbReference type="PROSITE" id="PS51462"/>
    </source>
</evidence>
<evidence type="ECO:0000256" key="3">
    <source>
        <dbReference type="ARBA" id="ARBA00006506"/>
    </source>
</evidence>
<evidence type="ECO:0000313" key="9">
    <source>
        <dbReference type="EMBL" id="KNE69096.1"/>
    </source>
</evidence>
<keyword evidence="7" id="KW-0464">Manganese</keyword>
<dbReference type="PANTHER" id="PTHR12992:SF11">
    <property type="entry name" value="MITOCHONDRIAL COENZYME A DIPHOSPHATASE NUDT8"/>
    <property type="match status" value="1"/>
</dbReference>
<gene>
    <name evidence="9" type="ORF">AMAG_13960</name>
</gene>
<evidence type="ECO:0000256" key="4">
    <source>
        <dbReference type="ARBA" id="ARBA00022723"/>
    </source>
</evidence>
<reference evidence="10" key="2">
    <citation type="submission" date="2009-11" db="EMBL/GenBank/DDBJ databases">
        <title>The Genome Sequence of Allomyces macrogynus strain ATCC 38327.</title>
        <authorList>
            <consortium name="The Broad Institute Genome Sequencing Platform"/>
            <person name="Russ C."/>
            <person name="Cuomo C."/>
            <person name="Shea T."/>
            <person name="Young S.K."/>
            <person name="Zeng Q."/>
            <person name="Koehrsen M."/>
            <person name="Haas B."/>
            <person name="Borodovsky M."/>
            <person name="Guigo R."/>
            <person name="Alvarado L."/>
            <person name="Berlin A."/>
            <person name="Borenstein D."/>
            <person name="Chen Z."/>
            <person name="Engels R."/>
            <person name="Freedman E."/>
            <person name="Gellesch M."/>
            <person name="Goldberg J."/>
            <person name="Griggs A."/>
            <person name="Gujja S."/>
            <person name="Heiman D."/>
            <person name="Hepburn T."/>
            <person name="Howarth C."/>
            <person name="Jen D."/>
            <person name="Larson L."/>
            <person name="Lewis B."/>
            <person name="Mehta T."/>
            <person name="Park D."/>
            <person name="Pearson M."/>
            <person name="Roberts A."/>
            <person name="Saif S."/>
            <person name="Shenoy N."/>
            <person name="Sisk P."/>
            <person name="Stolte C."/>
            <person name="Sykes S."/>
            <person name="Walk T."/>
            <person name="White J."/>
            <person name="Yandava C."/>
            <person name="Burger G."/>
            <person name="Gray M.W."/>
            <person name="Holland P.W.H."/>
            <person name="King N."/>
            <person name="Lang F.B.F."/>
            <person name="Roger A.J."/>
            <person name="Ruiz-Trillo I."/>
            <person name="Lander E."/>
            <person name="Nusbaum C."/>
        </authorList>
    </citation>
    <scope>NUCLEOTIDE SEQUENCE [LARGE SCALE GENOMIC DNA]</scope>
    <source>
        <strain evidence="10">ATCC 38327</strain>
    </source>
</reference>
<keyword evidence="4" id="KW-0479">Metal-binding</keyword>
<evidence type="ECO:0000256" key="5">
    <source>
        <dbReference type="ARBA" id="ARBA00022801"/>
    </source>
</evidence>
<dbReference type="SUPFAM" id="SSF55811">
    <property type="entry name" value="Nudix"/>
    <property type="match status" value="1"/>
</dbReference>
<dbReference type="GO" id="GO:0009132">
    <property type="term" value="P:nucleoside diphosphate metabolic process"/>
    <property type="evidence" value="ECO:0007669"/>
    <property type="project" value="InterPro"/>
</dbReference>
<dbReference type="CDD" id="cd03426">
    <property type="entry name" value="NUDIX_CoAse_Nudt7"/>
    <property type="match status" value="1"/>
</dbReference>
<comment type="similarity">
    <text evidence="3">Belongs to the Nudix hydrolase family. PCD1 subfamily.</text>
</comment>
<dbReference type="Pfam" id="PF00293">
    <property type="entry name" value="NUDIX"/>
    <property type="match status" value="1"/>
</dbReference>
<dbReference type="InterPro" id="IPR000059">
    <property type="entry name" value="NUDIX_hydrolase_NudL_CS"/>
</dbReference>
<evidence type="ECO:0000313" key="10">
    <source>
        <dbReference type="Proteomes" id="UP000054350"/>
    </source>
</evidence>
<evidence type="ECO:0000256" key="2">
    <source>
        <dbReference type="ARBA" id="ARBA00001946"/>
    </source>
</evidence>
<dbReference type="GO" id="GO:0030145">
    <property type="term" value="F:manganese ion binding"/>
    <property type="evidence" value="ECO:0007669"/>
    <property type="project" value="InterPro"/>
</dbReference>
<organism evidence="9 10">
    <name type="scientific">Allomyces macrogynus (strain ATCC 38327)</name>
    <name type="common">Allomyces javanicus var. macrogynus</name>
    <dbReference type="NCBI Taxonomy" id="578462"/>
    <lineage>
        <taxon>Eukaryota</taxon>
        <taxon>Fungi</taxon>
        <taxon>Fungi incertae sedis</taxon>
        <taxon>Blastocladiomycota</taxon>
        <taxon>Blastocladiomycetes</taxon>
        <taxon>Blastocladiales</taxon>
        <taxon>Blastocladiaceae</taxon>
        <taxon>Allomyces</taxon>
    </lineage>
</organism>
<accession>A0A0L0T2Y8</accession>
<dbReference type="STRING" id="578462.A0A0L0T2Y8"/>
<dbReference type="GO" id="GO:0000287">
    <property type="term" value="F:magnesium ion binding"/>
    <property type="evidence" value="ECO:0007669"/>
    <property type="project" value="InterPro"/>
</dbReference>
<reference evidence="9 10" key="1">
    <citation type="submission" date="2009-11" db="EMBL/GenBank/DDBJ databases">
        <title>Annotation of Allomyces macrogynus ATCC 38327.</title>
        <authorList>
            <consortium name="The Broad Institute Genome Sequencing Platform"/>
            <person name="Russ C."/>
            <person name="Cuomo C."/>
            <person name="Burger G."/>
            <person name="Gray M.W."/>
            <person name="Holland P.W.H."/>
            <person name="King N."/>
            <person name="Lang F.B.F."/>
            <person name="Roger A.J."/>
            <person name="Ruiz-Trillo I."/>
            <person name="Young S.K."/>
            <person name="Zeng Q."/>
            <person name="Gargeya S."/>
            <person name="Fitzgerald M."/>
            <person name="Haas B."/>
            <person name="Abouelleil A."/>
            <person name="Alvarado L."/>
            <person name="Arachchi H.M."/>
            <person name="Berlin A."/>
            <person name="Chapman S.B."/>
            <person name="Gearin G."/>
            <person name="Goldberg J."/>
            <person name="Griggs A."/>
            <person name="Gujja S."/>
            <person name="Hansen M."/>
            <person name="Heiman D."/>
            <person name="Howarth C."/>
            <person name="Larimer J."/>
            <person name="Lui A."/>
            <person name="MacDonald P.J.P."/>
            <person name="McCowen C."/>
            <person name="Montmayeur A."/>
            <person name="Murphy C."/>
            <person name="Neiman D."/>
            <person name="Pearson M."/>
            <person name="Priest M."/>
            <person name="Roberts A."/>
            <person name="Saif S."/>
            <person name="Shea T."/>
            <person name="Sisk P."/>
            <person name="Stolte C."/>
            <person name="Sykes S."/>
            <person name="Wortman J."/>
            <person name="Nusbaum C."/>
            <person name="Birren B."/>
        </authorList>
    </citation>
    <scope>NUCLEOTIDE SEQUENCE [LARGE SCALE GENOMIC DNA]</scope>
    <source>
        <strain evidence="9 10">ATCC 38327</strain>
    </source>
</reference>
<comment type="cofactor">
    <cofactor evidence="1">
        <name>Mn(2+)</name>
        <dbReference type="ChEBI" id="CHEBI:29035"/>
    </cofactor>
</comment>